<feature type="domain" description="TssC1 N-terminal" evidence="2">
    <location>
        <begin position="305"/>
        <end position="612"/>
    </location>
</feature>
<dbReference type="Pfam" id="PF05591">
    <property type="entry name" value="T6SS_VipA"/>
    <property type="match status" value="1"/>
</dbReference>
<evidence type="ECO:0000259" key="3">
    <source>
        <dbReference type="Pfam" id="PF18945"/>
    </source>
</evidence>
<dbReference type="Proteomes" id="UP000031599">
    <property type="component" value="Unassembled WGS sequence"/>
</dbReference>
<reference evidence="4 5" key="1">
    <citation type="submission" date="2014-12" db="EMBL/GenBank/DDBJ databases">
        <title>Genome assembly of Enhygromyxa salina DSM 15201.</title>
        <authorList>
            <person name="Sharma G."/>
            <person name="Subramanian S."/>
        </authorList>
    </citation>
    <scope>NUCLEOTIDE SEQUENCE [LARGE SCALE GENOMIC DNA]</scope>
    <source>
        <strain evidence="4 5">DSM 15201</strain>
    </source>
</reference>
<organism evidence="4 5">
    <name type="scientific">Enhygromyxa salina</name>
    <dbReference type="NCBI Taxonomy" id="215803"/>
    <lineage>
        <taxon>Bacteria</taxon>
        <taxon>Pseudomonadati</taxon>
        <taxon>Myxococcota</taxon>
        <taxon>Polyangia</taxon>
        <taxon>Nannocystales</taxon>
        <taxon>Nannocystaceae</taxon>
        <taxon>Enhygromyxa</taxon>
    </lineage>
</organism>
<dbReference type="InterPro" id="IPR010269">
    <property type="entry name" value="T6SS_TssC-like"/>
</dbReference>
<sequence length="741" mass="83149">MSKQASPARDRVNLVYREQESKQERELPLKILVIGDYRGHEDERPLDERKPVKVDNRSLGAVMAESNLQLRFNCPSKLSKDPEDTLPVHLRFASYSDFGPEWVAQQVPELRTLVETRRALTELKEWLGVSPSIVERLKQSLASPENRVQLRRELGFLPASDEPTEQVALLEWVVEGAELGARSPAHATLRDAVASYLRTRLGDFDDPTPEVAPKIKAGPQPEAVDAAAVAVSVPEPVRLDQMSAAESAPAPSEAALGDPDPAPPQAGLLDDMLDNAKVVPDKRLRAGKRFKPEQIVVDKAGVDVNIVALDQLIAAQVDVILHHPDFQALEAAWRSLRYLIANVNFRENTEVHLLNCSKDDLIDDFEDAPEIAKSGLYRLVYSREYGTFGGEPFGVMCTTYEFDPGPRDMTLLANCAAVGAMAHVPFIANAAPRFFGEASFEGLATYSDIRVIFQTPQYTRWNAFRDTEDSRYVGLCLPRFLLRPPYERHHVHSFTYSERTDTNRSYLWGYASFAFATRVAESFARYRWSPNIVGPTAGGAVTGLPMLPFRSMRGIYDQEPDPAKRRGIEERMPTEIQLTERHEFELSEEGFIGMVFLKGSSQACFFSANSCQKPKVFANTEEGRDASLGARLGAQLPYIFIVCRLAHYLKVLQREEIGRHLERGDLERELNDWLRQYVSDMDNPAAAVRGKRPLRQAKVNVEEVPGQAGWYRAHLLLQPHLKYMGASFTLSLVGKLEREST</sequence>
<feature type="domain" description="TssC1 C-terminal" evidence="3">
    <location>
        <begin position="626"/>
        <end position="736"/>
    </location>
</feature>
<evidence type="ECO:0000313" key="5">
    <source>
        <dbReference type="Proteomes" id="UP000031599"/>
    </source>
</evidence>
<feature type="region of interest" description="Disordered" evidence="1">
    <location>
        <begin position="242"/>
        <end position="269"/>
    </location>
</feature>
<dbReference type="NCBIfam" id="TIGR03358">
    <property type="entry name" value="VI_chp_5"/>
    <property type="match status" value="1"/>
</dbReference>
<dbReference type="AlphaFoldDB" id="A0A0C2CUS4"/>
<comment type="caution">
    <text evidence="4">The sequence shown here is derived from an EMBL/GenBank/DDBJ whole genome shotgun (WGS) entry which is preliminary data.</text>
</comment>
<feature type="compositionally biased region" description="Basic and acidic residues" evidence="1">
    <location>
        <begin position="8"/>
        <end position="23"/>
    </location>
</feature>
<proteinExistence type="predicted"/>
<dbReference type="InterPro" id="IPR044031">
    <property type="entry name" value="TssC1_N"/>
</dbReference>
<accession>A0A0C2CUS4</accession>
<name>A0A0C2CUS4_9BACT</name>
<dbReference type="Pfam" id="PF05943">
    <property type="entry name" value="VipB"/>
    <property type="match status" value="1"/>
</dbReference>
<dbReference type="PANTHER" id="PTHR35565">
    <property type="entry name" value="CYTOPLASMIC PROTEIN-RELATED"/>
    <property type="match status" value="1"/>
</dbReference>
<dbReference type="EMBL" id="JMCC02000100">
    <property type="protein sequence ID" value="KIG13330.1"/>
    <property type="molecule type" value="Genomic_DNA"/>
</dbReference>
<dbReference type="PANTHER" id="PTHR35565:SF1">
    <property type="entry name" value="TYPE VI SECRETION SYSTEM CONTRACTILE SHEATH LARGE SUBUNIT"/>
    <property type="match status" value="1"/>
</dbReference>
<dbReference type="InterPro" id="IPR008312">
    <property type="entry name" value="T6SS_TssB1"/>
</dbReference>
<dbReference type="InterPro" id="IPR044032">
    <property type="entry name" value="TssC1_C"/>
</dbReference>
<gene>
    <name evidence="4" type="ORF">DB30_00332</name>
</gene>
<evidence type="ECO:0000256" key="1">
    <source>
        <dbReference type="SAM" id="MobiDB-lite"/>
    </source>
</evidence>
<evidence type="ECO:0000259" key="2">
    <source>
        <dbReference type="Pfam" id="PF05943"/>
    </source>
</evidence>
<evidence type="ECO:0000313" key="4">
    <source>
        <dbReference type="EMBL" id="KIG13330.1"/>
    </source>
</evidence>
<protein>
    <submittedName>
        <fullName evidence="4">Uncharacterized protein</fullName>
    </submittedName>
</protein>
<dbReference type="Pfam" id="PF18945">
    <property type="entry name" value="VipB_2"/>
    <property type="match status" value="1"/>
</dbReference>
<feature type="compositionally biased region" description="Low complexity" evidence="1">
    <location>
        <begin position="243"/>
        <end position="255"/>
    </location>
</feature>
<dbReference type="NCBIfam" id="TIGR03355">
    <property type="entry name" value="VI_chp_2"/>
    <property type="match status" value="1"/>
</dbReference>
<feature type="region of interest" description="Disordered" evidence="1">
    <location>
        <begin position="1"/>
        <end position="23"/>
    </location>
</feature>